<feature type="transmembrane region" description="Helical" evidence="2">
    <location>
        <begin position="182"/>
        <end position="202"/>
    </location>
</feature>
<evidence type="ECO:0000313" key="4">
    <source>
        <dbReference type="Proteomes" id="UP001388673"/>
    </source>
</evidence>
<protein>
    <submittedName>
        <fullName evidence="3">Uncharacterized protein</fullName>
    </submittedName>
</protein>
<dbReference type="GeneID" id="92178200"/>
<feature type="transmembrane region" description="Helical" evidence="2">
    <location>
        <begin position="254"/>
        <end position="281"/>
    </location>
</feature>
<feature type="compositionally biased region" description="Polar residues" evidence="1">
    <location>
        <begin position="37"/>
        <end position="55"/>
    </location>
</feature>
<keyword evidence="2" id="KW-0472">Membrane</keyword>
<dbReference type="Proteomes" id="UP001388673">
    <property type="component" value="Unassembled WGS sequence"/>
</dbReference>
<feature type="compositionally biased region" description="Basic and acidic residues" evidence="1">
    <location>
        <begin position="425"/>
        <end position="445"/>
    </location>
</feature>
<dbReference type="KEGG" id="kne:92178200"/>
<evidence type="ECO:0000313" key="3">
    <source>
        <dbReference type="EMBL" id="KAK8865794.1"/>
    </source>
</evidence>
<name>A0AAW0Z4A0_9TREE</name>
<accession>A0AAW0Z4A0</accession>
<reference evidence="3 4" key="1">
    <citation type="journal article" date="2024" name="bioRxiv">
        <title>Comparative genomics of Cryptococcus and Kwoniella reveals pathogenesis evolution and contrasting karyotype dynamics via intercentromeric recombination or chromosome fusion.</title>
        <authorList>
            <person name="Coelho M.A."/>
            <person name="David-Palma M."/>
            <person name="Shea T."/>
            <person name="Bowers K."/>
            <person name="McGinley-Smith S."/>
            <person name="Mohammad A.W."/>
            <person name="Gnirke A."/>
            <person name="Yurkov A.M."/>
            <person name="Nowrousian M."/>
            <person name="Sun S."/>
            <person name="Cuomo C.A."/>
            <person name="Heitman J."/>
        </authorList>
    </citation>
    <scope>NUCLEOTIDE SEQUENCE [LARGE SCALE GENOMIC DNA]</scope>
    <source>
        <strain evidence="3 4">CBS 13917</strain>
    </source>
</reference>
<feature type="compositionally biased region" description="Acidic residues" evidence="1">
    <location>
        <begin position="57"/>
        <end position="73"/>
    </location>
</feature>
<comment type="caution">
    <text evidence="3">The sequence shown here is derived from an EMBL/GenBank/DDBJ whole genome shotgun (WGS) entry which is preliminary data.</text>
</comment>
<feature type="region of interest" description="Disordered" evidence="1">
    <location>
        <begin position="295"/>
        <end position="400"/>
    </location>
</feature>
<feature type="transmembrane region" description="Helical" evidence="2">
    <location>
        <begin position="214"/>
        <end position="234"/>
    </location>
</feature>
<dbReference type="EMBL" id="JBCAWK010000002">
    <property type="protein sequence ID" value="KAK8865794.1"/>
    <property type="molecule type" value="Genomic_DNA"/>
</dbReference>
<keyword evidence="4" id="KW-1185">Reference proteome</keyword>
<dbReference type="AlphaFoldDB" id="A0AAW0Z4A0"/>
<keyword evidence="2" id="KW-0812">Transmembrane</keyword>
<feature type="region of interest" description="Disordered" evidence="1">
    <location>
        <begin position="1"/>
        <end position="98"/>
    </location>
</feature>
<feature type="compositionally biased region" description="Basic and acidic residues" evidence="1">
    <location>
        <begin position="352"/>
        <end position="367"/>
    </location>
</feature>
<feature type="region of interest" description="Disordered" evidence="1">
    <location>
        <begin position="413"/>
        <end position="449"/>
    </location>
</feature>
<feature type="transmembrane region" description="Helical" evidence="2">
    <location>
        <begin position="102"/>
        <end position="121"/>
    </location>
</feature>
<evidence type="ECO:0000256" key="1">
    <source>
        <dbReference type="SAM" id="MobiDB-lite"/>
    </source>
</evidence>
<evidence type="ECO:0000256" key="2">
    <source>
        <dbReference type="SAM" id="Phobius"/>
    </source>
</evidence>
<sequence>MTGPMNEPLDQVPVPHPPSRRHSHSASLAPQQRLRGASTSAKRSMSMSAAPTLQLSDWDEEDEYDDGDADGEEWDRGMREPEVQYGAGTGAGRKRKKRDEPMSPVVVVLYVIALYLIFQILTRSDDMEILSHLPPTSSILQSQSHSPKNPLDLHQYHLPYQLPHIPNPIPSIPPSSSTSPSIWRTIASIVLYPIYLAVAIIVTPLPFLMVGLRLLLEVLGTILYPLTVTGRILFRTFVKGPWGVFRGIMEIFYPVYVFVGGVLGVGCVLGLGAGWVGKVILDSLLRWKERKGKNSARTRKGDSLSTNNYIRPTAMGNGNVGKSRTSKSRRSDLPIPFETSRVRSKLYSHPQRPREKITRLDLQDKASRRPIPRSLSPIQTSRRHRSPEAESDESTDYLRTPAREIVHDRVSLFPPSTLKGKGKVGRVDYKEMRDKEREGEGRATAREPVVLGVRRRGVREGSGYGR</sequence>
<gene>
    <name evidence="3" type="ORF">IAR55_000941</name>
</gene>
<organism evidence="3 4">
    <name type="scientific">Kwoniella newhampshirensis</name>
    <dbReference type="NCBI Taxonomy" id="1651941"/>
    <lineage>
        <taxon>Eukaryota</taxon>
        <taxon>Fungi</taxon>
        <taxon>Dikarya</taxon>
        <taxon>Basidiomycota</taxon>
        <taxon>Agaricomycotina</taxon>
        <taxon>Tremellomycetes</taxon>
        <taxon>Tremellales</taxon>
        <taxon>Cryptococcaceae</taxon>
        <taxon>Kwoniella</taxon>
    </lineage>
</organism>
<keyword evidence="2" id="KW-1133">Transmembrane helix</keyword>
<dbReference type="RefSeq" id="XP_066805273.1">
    <property type="nucleotide sequence ID" value="XM_066944072.1"/>
</dbReference>
<proteinExistence type="predicted"/>